<reference evidence="5" key="1">
    <citation type="submission" date="2010-07" db="EMBL/GenBank/DDBJ databases">
        <title>The genome sequence of Gaeumannomyces graminis var. tritici strain R3-111a-1.</title>
        <authorList>
            <consortium name="The Broad Institute Genome Sequencing Platform"/>
            <person name="Ma L.-J."/>
            <person name="Dead R."/>
            <person name="Young S."/>
            <person name="Zeng Q."/>
            <person name="Koehrsen M."/>
            <person name="Alvarado L."/>
            <person name="Berlin A."/>
            <person name="Chapman S.B."/>
            <person name="Chen Z."/>
            <person name="Freedman E."/>
            <person name="Gellesch M."/>
            <person name="Goldberg J."/>
            <person name="Griggs A."/>
            <person name="Gujja S."/>
            <person name="Heilman E.R."/>
            <person name="Heiman D."/>
            <person name="Hepburn T."/>
            <person name="Howarth C."/>
            <person name="Jen D."/>
            <person name="Larson L."/>
            <person name="Mehta T."/>
            <person name="Neiman D."/>
            <person name="Pearson M."/>
            <person name="Roberts A."/>
            <person name="Saif S."/>
            <person name="Shea T."/>
            <person name="Shenoy N."/>
            <person name="Sisk P."/>
            <person name="Stolte C."/>
            <person name="Sykes S."/>
            <person name="Walk T."/>
            <person name="White J."/>
            <person name="Yandava C."/>
            <person name="Haas B."/>
            <person name="Nusbaum C."/>
            <person name="Birren B."/>
        </authorList>
    </citation>
    <scope>NUCLEOTIDE SEQUENCE [LARGE SCALE GENOMIC DNA]</scope>
    <source>
        <strain evidence="5">R3-111a-1</strain>
    </source>
</reference>
<organism evidence="3">
    <name type="scientific">Gaeumannomyces tritici (strain R3-111a-1)</name>
    <name type="common">Wheat and barley take-all root rot fungus</name>
    <name type="synonym">Gaeumannomyces graminis var. tritici</name>
    <dbReference type="NCBI Taxonomy" id="644352"/>
    <lineage>
        <taxon>Eukaryota</taxon>
        <taxon>Fungi</taxon>
        <taxon>Dikarya</taxon>
        <taxon>Ascomycota</taxon>
        <taxon>Pezizomycotina</taxon>
        <taxon>Sordariomycetes</taxon>
        <taxon>Sordariomycetidae</taxon>
        <taxon>Magnaporthales</taxon>
        <taxon>Magnaporthaceae</taxon>
        <taxon>Gaeumannomyces</taxon>
    </lineage>
</organism>
<dbReference type="EnsemblFungi" id="EJT71676">
    <property type="protein sequence ID" value="EJT71676"/>
    <property type="gene ID" value="GGTG_10930"/>
</dbReference>
<dbReference type="HOGENOM" id="CLU_047849_0_1_1"/>
<reference evidence="4" key="4">
    <citation type="journal article" date="2015" name="G3 (Bethesda)">
        <title>Genome sequences of three phytopathogenic species of the Magnaporthaceae family of fungi.</title>
        <authorList>
            <person name="Okagaki L.H."/>
            <person name="Nunes C.C."/>
            <person name="Sailsbery J."/>
            <person name="Clay B."/>
            <person name="Brown D."/>
            <person name="John T."/>
            <person name="Oh Y."/>
            <person name="Young N."/>
            <person name="Fitzgerald M."/>
            <person name="Haas B.J."/>
            <person name="Zeng Q."/>
            <person name="Young S."/>
            <person name="Adiconis X."/>
            <person name="Fan L."/>
            <person name="Levin J.Z."/>
            <person name="Mitchell T.K."/>
            <person name="Okubara P.A."/>
            <person name="Farman M.L."/>
            <person name="Kohn L.M."/>
            <person name="Birren B."/>
            <person name="Ma L.-J."/>
            <person name="Dean R.A."/>
        </authorList>
    </citation>
    <scope>NUCLEOTIDE SEQUENCE</scope>
    <source>
        <strain evidence="4">R3-111a-1</strain>
    </source>
</reference>
<reference evidence="3" key="2">
    <citation type="submission" date="2010-07" db="EMBL/GenBank/DDBJ databases">
        <authorList>
            <consortium name="The Broad Institute Genome Sequencing Platform"/>
            <consortium name="Broad Institute Genome Sequencing Center for Infectious Disease"/>
            <person name="Ma L.-J."/>
            <person name="Dead R."/>
            <person name="Young S."/>
            <person name="Zeng Q."/>
            <person name="Koehrsen M."/>
            <person name="Alvarado L."/>
            <person name="Berlin A."/>
            <person name="Chapman S.B."/>
            <person name="Chen Z."/>
            <person name="Freedman E."/>
            <person name="Gellesch M."/>
            <person name="Goldberg J."/>
            <person name="Griggs A."/>
            <person name="Gujja S."/>
            <person name="Heilman E.R."/>
            <person name="Heiman D."/>
            <person name="Hepburn T."/>
            <person name="Howarth C."/>
            <person name="Jen D."/>
            <person name="Larson L."/>
            <person name="Mehta T."/>
            <person name="Neiman D."/>
            <person name="Pearson M."/>
            <person name="Roberts A."/>
            <person name="Saif S."/>
            <person name="Shea T."/>
            <person name="Shenoy N."/>
            <person name="Sisk P."/>
            <person name="Stolte C."/>
            <person name="Sykes S."/>
            <person name="Walk T."/>
            <person name="White J."/>
            <person name="Yandava C."/>
            <person name="Haas B."/>
            <person name="Nusbaum C."/>
            <person name="Birren B."/>
        </authorList>
    </citation>
    <scope>NUCLEOTIDE SEQUENCE</scope>
    <source>
        <strain evidence="3">R3-111a-1</strain>
    </source>
</reference>
<dbReference type="InterPro" id="IPR013897">
    <property type="entry name" value="Duc1"/>
</dbReference>
<dbReference type="AlphaFoldDB" id="J3PBQ9"/>
<dbReference type="VEuPathDB" id="FungiDB:GGTG_10930"/>
<feature type="compositionally biased region" description="Basic and acidic residues" evidence="1">
    <location>
        <begin position="348"/>
        <end position="383"/>
    </location>
</feature>
<evidence type="ECO:0000313" key="3">
    <source>
        <dbReference type="EMBL" id="EJT71676.1"/>
    </source>
</evidence>
<gene>
    <name evidence="4" type="primary">20351388</name>
    <name evidence="3" type="ORF">GGTG_10930</name>
</gene>
<dbReference type="eggNOG" id="ENOG502RXNE">
    <property type="taxonomic scope" value="Eukaryota"/>
</dbReference>
<evidence type="ECO:0000256" key="1">
    <source>
        <dbReference type="SAM" id="MobiDB-lite"/>
    </source>
</evidence>
<dbReference type="RefSeq" id="XP_009227073.1">
    <property type="nucleotide sequence ID" value="XM_009228809.1"/>
</dbReference>
<dbReference type="OrthoDB" id="2119945at2759"/>
<name>J3PBQ9_GAET3</name>
<sequence>MAHNYMIRVTAGTVRDVKEHVVVPVNTADPLDISNDLVDARLSVRVKNYGGLPHGSPADSPYFTAEPHAYNNDQYSIALSFKLKRPPSPAVDADAKDGDDDAGPAADGGDPADDDVGVSGADLQWGNDFDHPIRDRLPPGFSTAMSIVRWWIDPGLDGDAYADSPFLYGPALSSFNAVRAGPPATDRVPGADGDGARVGVWVDEGGDERGLEARRSLGAPDDAKGRMKWALKADSKEKWLWEYGKEYSVDFYNPYLDFNEFALRLPGFTLPIMKYWDGQGLRPPKRSHTLRYVLRNRKTGDLYLAVTFSLYLKEDVNEDGSLKPGTIEAQQKDSRTRLPPGGAEEDGADKPVVDEDKALEEARKKLGDVQIDKKDKAGSDDVD</sequence>
<evidence type="ECO:0000313" key="4">
    <source>
        <dbReference type="EnsemblFungi" id="EJT71676"/>
    </source>
</evidence>
<accession>J3PBQ9</accession>
<evidence type="ECO:0000313" key="5">
    <source>
        <dbReference type="Proteomes" id="UP000006039"/>
    </source>
</evidence>
<feature type="domain" description="Domain of unknown function at the cortex 1" evidence="2">
    <location>
        <begin position="7"/>
        <end position="310"/>
    </location>
</feature>
<feature type="region of interest" description="Disordered" evidence="1">
    <location>
        <begin position="321"/>
        <end position="383"/>
    </location>
</feature>
<dbReference type="Pfam" id="PF08588">
    <property type="entry name" value="Duc1"/>
    <property type="match status" value="1"/>
</dbReference>
<protein>
    <recommendedName>
        <fullName evidence="2">Domain of unknown function at the cortex 1 domain-containing protein</fullName>
    </recommendedName>
</protein>
<reference evidence="3" key="3">
    <citation type="submission" date="2010-09" db="EMBL/GenBank/DDBJ databases">
        <title>Annotation of Gaeumannomyces graminis var. tritici R3-111a-1.</title>
        <authorList>
            <consortium name="The Broad Institute Genome Sequencing Platform"/>
            <person name="Ma L.-J."/>
            <person name="Dead R."/>
            <person name="Young S.K."/>
            <person name="Zeng Q."/>
            <person name="Gargeya S."/>
            <person name="Fitzgerald M."/>
            <person name="Haas B."/>
            <person name="Abouelleil A."/>
            <person name="Alvarado L."/>
            <person name="Arachchi H.M."/>
            <person name="Berlin A."/>
            <person name="Brown A."/>
            <person name="Chapman S.B."/>
            <person name="Chen Z."/>
            <person name="Dunbar C."/>
            <person name="Freedman E."/>
            <person name="Gearin G."/>
            <person name="Gellesch M."/>
            <person name="Goldberg J."/>
            <person name="Griggs A."/>
            <person name="Gujja S."/>
            <person name="Heiman D."/>
            <person name="Howarth C."/>
            <person name="Larson L."/>
            <person name="Lui A."/>
            <person name="MacDonald P.J.P."/>
            <person name="Mehta T."/>
            <person name="Montmayeur A."/>
            <person name="Murphy C."/>
            <person name="Neiman D."/>
            <person name="Pearson M."/>
            <person name="Priest M."/>
            <person name="Roberts A."/>
            <person name="Saif S."/>
            <person name="Shea T."/>
            <person name="Shenoy N."/>
            <person name="Sisk P."/>
            <person name="Stolte C."/>
            <person name="Sykes S."/>
            <person name="Yandava C."/>
            <person name="Wortman J."/>
            <person name="Nusbaum C."/>
            <person name="Birren B."/>
        </authorList>
    </citation>
    <scope>NUCLEOTIDE SEQUENCE</scope>
    <source>
        <strain evidence="3">R3-111a-1</strain>
    </source>
</reference>
<dbReference type="STRING" id="644352.J3PBQ9"/>
<dbReference type="EMBL" id="GL385400">
    <property type="protein sequence ID" value="EJT71676.1"/>
    <property type="molecule type" value="Genomic_DNA"/>
</dbReference>
<dbReference type="GeneID" id="20351388"/>
<evidence type="ECO:0000259" key="2">
    <source>
        <dbReference type="Pfam" id="PF08588"/>
    </source>
</evidence>
<dbReference type="PANTHER" id="PTHR34826:SF2">
    <property type="entry name" value="UPF0590 PROTEIN C409.17C"/>
    <property type="match status" value="1"/>
</dbReference>
<feature type="region of interest" description="Disordered" evidence="1">
    <location>
        <begin position="86"/>
        <end position="125"/>
    </location>
</feature>
<keyword evidence="5" id="KW-1185">Reference proteome</keyword>
<reference evidence="4" key="5">
    <citation type="submission" date="2018-04" db="UniProtKB">
        <authorList>
            <consortium name="EnsemblFungi"/>
        </authorList>
    </citation>
    <scope>IDENTIFICATION</scope>
    <source>
        <strain evidence="4">R3-111a-1</strain>
    </source>
</reference>
<proteinExistence type="predicted"/>
<dbReference type="PANTHER" id="PTHR34826">
    <property type="entry name" value="UPF0590 PROTEIN C409.17C"/>
    <property type="match status" value="1"/>
</dbReference>
<dbReference type="Proteomes" id="UP000006039">
    <property type="component" value="Unassembled WGS sequence"/>
</dbReference>